<proteinExistence type="predicted"/>
<keyword evidence="3" id="KW-1185">Reference proteome</keyword>
<name>A0AAN9N722_PHACN</name>
<comment type="caution">
    <text evidence="2">The sequence shown here is derived from an EMBL/GenBank/DDBJ whole genome shotgun (WGS) entry which is preliminary data.</text>
</comment>
<feature type="chain" id="PRO_5042907480" evidence="1">
    <location>
        <begin position="29"/>
        <end position="85"/>
    </location>
</feature>
<dbReference type="EMBL" id="JAYMYR010000004">
    <property type="protein sequence ID" value="KAK7367859.1"/>
    <property type="molecule type" value="Genomic_DNA"/>
</dbReference>
<gene>
    <name evidence="2" type="ORF">VNO80_09878</name>
</gene>
<protein>
    <submittedName>
        <fullName evidence="2">Uncharacterized protein</fullName>
    </submittedName>
</protein>
<organism evidence="2 3">
    <name type="scientific">Phaseolus coccineus</name>
    <name type="common">Scarlet runner bean</name>
    <name type="synonym">Phaseolus multiflorus</name>
    <dbReference type="NCBI Taxonomy" id="3886"/>
    <lineage>
        <taxon>Eukaryota</taxon>
        <taxon>Viridiplantae</taxon>
        <taxon>Streptophyta</taxon>
        <taxon>Embryophyta</taxon>
        <taxon>Tracheophyta</taxon>
        <taxon>Spermatophyta</taxon>
        <taxon>Magnoliopsida</taxon>
        <taxon>eudicotyledons</taxon>
        <taxon>Gunneridae</taxon>
        <taxon>Pentapetalae</taxon>
        <taxon>rosids</taxon>
        <taxon>fabids</taxon>
        <taxon>Fabales</taxon>
        <taxon>Fabaceae</taxon>
        <taxon>Papilionoideae</taxon>
        <taxon>50 kb inversion clade</taxon>
        <taxon>NPAAA clade</taxon>
        <taxon>indigoferoid/millettioid clade</taxon>
        <taxon>Phaseoleae</taxon>
        <taxon>Phaseolus</taxon>
    </lineage>
</organism>
<sequence length="85" mass="9605">MCNTLSFLLGLDAMSITVMEILIQCVTGCNSKSFLSDQTPLIFWEHKKVLKPWMARKLSVMVSIPEPIITFTPAPMLLEKNHNPN</sequence>
<reference evidence="2 3" key="1">
    <citation type="submission" date="2024-01" db="EMBL/GenBank/DDBJ databases">
        <title>The genomes of 5 underutilized Papilionoideae crops provide insights into root nodulation and disease resistanc.</title>
        <authorList>
            <person name="Jiang F."/>
        </authorList>
    </citation>
    <scope>NUCLEOTIDE SEQUENCE [LARGE SCALE GENOMIC DNA]</scope>
    <source>
        <strain evidence="2">JINMINGXINNONG_FW02</strain>
        <tissue evidence="2">Leaves</tissue>
    </source>
</reference>
<accession>A0AAN9N722</accession>
<evidence type="ECO:0000313" key="3">
    <source>
        <dbReference type="Proteomes" id="UP001374584"/>
    </source>
</evidence>
<dbReference type="Proteomes" id="UP001374584">
    <property type="component" value="Unassembled WGS sequence"/>
</dbReference>
<dbReference type="AlphaFoldDB" id="A0AAN9N722"/>
<evidence type="ECO:0000313" key="2">
    <source>
        <dbReference type="EMBL" id="KAK7367859.1"/>
    </source>
</evidence>
<feature type="signal peptide" evidence="1">
    <location>
        <begin position="1"/>
        <end position="28"/>
    </location>
</feature>
<evidence type="ECO:0000256" key="1">
    <source>
        <dbReference type="SAM" id="SignalP"/>
    </source>
</evidence>
<keyword evidence="1" id="KW-0732">Signal</keyword>